<feature type="domain" description="HTH merR-type" evidence="1">
    <location>
        <begin position="15"/>
        <end position="85"/>
    </location>
</feature>
<dbReference type="GO" id="GO:0003677">
    <property type="term" value="F:DNA binding"/>
    <property type="evidence" value="ECO:0007669"/>
    <property type="project" value="InterPro"/>
</dbReference>
<dbReference type="AlphaFoldDB" id="A0A1F4NPZ3"/>
<accession>A0A1F4NPZ3</accession>
<evidence type="ECO:0000259" key="1">
    <source>
        <dbReference type="Pfam" id="PF13411"/>
    </source>
</evidence>
<protein>
    <recommendedName>
        <fullName evidence="1">HTH merR-type domain-containing protein</fullName>
    </recommendedName>
</protein>
<dbReference type="GO" id="GO:0006355">
    <property type="term" value="P:regulation of DNA-templated transcription"/>
    <property type="evidence" value="ECO:0007669"/>
    <property type="project" value="InterPro"/>
</dbReference>
<gene>
    <name evidence="2" type="ORF">A3K51_01560</name>
</gene>
<dbReference type="SUPFAM" id="SSF46955">
    <property type="entry name" value="Putative DNA-binding domain"/>
    <property type="match status" value="1"/>
</dbReference>
<dbReference type="Gene3D" id="1.10.1660.10">
    <property type="match status" value="1"/>
</dbReference>
<dbReference type="InterPro" id="IPR009061">
    <property type="entry name" value="DNA-bd_dom_put_sf"/>
</dbReference>
<reference evidence="2 3" key="1">
    <citation type="journal article" date="2016" name="Nat. Commun.">
        <title>Thousands of microbial genomes shed light on interconnected biogeochemical processes in an aquifer system.</title>
        <authorList>
            <person name="Anantharaman K."/>
            <person name="Brown C.T."/>
            <person name="Hug L.A."/>
            <person name="Sharon I."/>
            <person name="Castelle C.J."/>
            <person name="Probst A.J."/>
            <person name="Thomas B.C."/>
            <person name="Singh A."/>
            <person name="Wilkins M.J."/>
            <person name="Karaoz U."/>
            <person name="Brodie E.L."/>
            <person name="Williams K.H."/>
            <person name="Hubbard S.S."/>
            <person name="Banfield J.F."/>
        </authorList>
    </citation>
    <scope>NUCLEOTIDE SEQUENCE [LARGE SCALE GENOMIC DNA]</scope>
</reference>
<dbReference type="Pfam" id="PF13411">
    <property type="entry name" value="MerR_1"/>
    <property type="match status" value="1"/>
</dbReference>
<evidence type="ECO:0000313" key="2">
    <source>
        <dbReference type="EMBL" id="OGB73523.1"/>
    </source>
</evidence>
<proteinExistence type="predicted"/>
<dbReference type="Proteomes" id="UP000178085">
    <property type="component" value="Unassembled WGS sequence"/>
</dbReference>
<organism evidence="2 3">
    <name type="scientific">candidate division Kazan bacterium RIFCSPLOWO2_01_FULL_45_19</name>
    <dbReference type="NCBI Taxonomy" id="1798538"/>
    <lineage>
        <taxon>Bacteria</taxon>
        <taxon>Bacteria division Kazan-3B-28</taxon>
    </lineage>
</organism>
<name>A0A1F4NPZ3_UNCK3</name>
<dbReference type="EMBL" id="METD01000001">
    <property type="protein sequence ID" value="OGB73523.1"/>
    <property type="molecule type" value="Genomic_DNA"/>
</dbReference>
<evidence type="ECO:0000313" key="3">
    <source>
        <dbReference type="Proteomes" id="UP000178085"/>
    </source>
</evidence>
<sequence length="174" mass="20185">MEAVDNLQTETQQTYSLSEVSKYLNVSEGTVRNWERGFSEFLSNYRNRYNHRTFTVEDVQVMERVKGLMESRLFTQSGIKHMLSNKGFSATSSTSVATVQQEGTATPIQQVVSPMDEEYKERLLMALNSLGSEIHSLRREMREDLKGTLKREIDHLTLLLFPPSQPKKKSWWKF</sequence>
<comment type="caution">
    <text evidence="2">The sequence shown here is derived from an EMBL/GenBank/DDBJ whole genome shotgun (WGS) entry which is preliminary data.</text>
</comment>
<dbReference type="InterPro" id="IPR000551">
    <property type="entry name" value="MerR-type_HTH_dom"/>
</dbReference>